<keyword evidence="3" id="KW-1185">Reference proteome</keyword>
<evidence type="ECO:0000256" key="1">
    <source>
        <dbReference type="SAM" id="Phobius"/>
    </source>
</evidence>
<feature type="transmembrane region" description="Helical" evidence="1">
    <location>
        <begin position="95"/>
        <end position="113"/>
    </location>
</feature>
<keyword evidence="1" id="KW-1133">Transmembrane helix</keyword>
<feature type="transmembrane region" description="Helical" evidence="1">
    <location>
        <begin position="179"/>
        <end position="204"/>
    </location>
</feature>
<feature type="transmembrane region" description="Helical" evidence="1">
    <location>
        <begin position="56"/>
        <end position="74"/>
    </location>
</feature>
<proteinExistence type="predicted"/>
<sequence>MPRPSLLDASRYRTIFARNTRKVVVYITTGLALGFTALQVRDVTVVPVITGTASEVIWRGALIAYFWCWRFGCIRDTDIQELAYVSMPNKGQWPFRSYGIVGLLIAVAVVLVATQGSVFWFSIALTSFFILDHLGWRHLVAVLADEGEKSGTAFREKREYFALEKLRLVRQQIQGNWKWWRLGAGAMIVVIIDAFAFVPAFRSLVTAQVVAQKIGLPPGEAETFVYSVLVLSFVVVMEVWHYWIRLKTWISLDCLDELGESYILRRKPGTALHEV</sequence>
<organism evidence="2 3">
    <name type="scientific">Bradyrhizobium stylosanthis</name>
    <dbReference type="NCBI Taxonomy" id="1803665"/>
    <lineage>
        <taxon>Bacteria</taxon>
        <taxon>Pseudomonadati</taxon>
        <taxon>Pseudomonadota</taxon>
        <taxon>Alphaproteobacteria</taxon>
        <taxon>Hyphomicrobiales</taxon>
        <taxon>Nitrobacteraceae</taxon>
        <taxon>Bradyrhizobium</taxon>
    </lineage>
</organism>
<name>A0A560E594_9BRAD</name>
<reference evidence="2 3" key="1">
    <citation type="submission" date="2019-06" db="EMBL/GenBank/DDBJ databases">
        <title>Genomic Encyclopedia of Type Strains, Phase IV (KMG-V): Genome sequencing to study the core and pangenomes of soil and plant-associated prokaryotes.</title>
        <authorList>
            <person name="Whitman W."/>
        </authorList>
    </citation>
    <scope>NUCLEOTIDE SEQUENCE [LARGE SCALE GENOMIC DNA]</scope>
    <source>
        <strain evidence="2 3">BR 510</strain>
    </source>
</reference>
<dbReference type="AlphaFoldDB" id="A0A560E594"/>
<feature type="transmembrane region" description="Helical" evidence="1">
    <location>
        <begin position="23"/>
        <end position="40"/>
    </location>
</feature>
<dbReference type="Proteomes" id="UP000319949">
    <property type="component" value="Unassembled WGS sequence"/>
</dbReference>
<keyword evidence="1" id="KW-0472">Membrane</keyword>
<dbReference type="STRING" id="1803665.GCA_001641335_01528"/>
<evidence type="ECO:0000313" key="2">
    <source>
        <dbReference type="EMBL" id="TWB04527.1"/>
    </source>
</evidence>
<evidence type="ECO:0000313" key="3">
    <source>
        <dbReference type="Proteomes" id="UP000319949"/>
    </source>
</evidence>
<accession>A0A560E594</accession>
<dbReference type="RefSeq" id="WP_063683625.1">
    <property type="nucleotide sequence ID" value="NZ_LVEM01000001.1"/>
</dbReference>
<feature type="transmembrane region" description="Helical" evidence="1">
    <location>
        <begin position="224"/>
        <end position="243"/>
    </location>
</feature>
<gene>
    <name evidence="2" type="ORF">FBZ96_1021004</name>
</gene>
<keyword evidence="1" id="KW-0812">Transmembrane</keyword>
<feature type="transmembrane region" description="Helical" evidence="1">
    <location>
        <begin position="119"/>
        <end position="136"/>
    </location>
</feature>
<protein>
    <submittedName>
        <fullName evidence="2">Uncharacterized protein</fullName>
    </submittedName>
</protein>
<comment type="caution">
    <text evidence="2">The sequence shown here is derived from an EMBL/GenBank/DDBJ whole genome shotgun (WGS) entry which is preliminary data.</text>
</comment>
<dbReference type="EMBL" id="VITK01000002">
    <property type="protein sequence ID" value="TWB04527.1"/>
    <property type="molecule type" value="Genomic_DNA"/>
</dbReference>